<dbReference type="InterPro" id="IPR058776">
    <property type="entry name" value="KhtT-like_N"/>
</dbReference>
<dbReference type="Pfam" id="PF02080">
    <property type="entry name" value="TrkA_C"/>
    <property type="match status" value="1"/>
</dbReference>
<dbReference type="PIRSF" id="PIRSF005028">
    <property type="entry name" value="KhtT"/>
    <property type="match status" value="1"/>
</dbReference>
<dbReference type="AlphaFoldDB" id="A0A6J6GM74"/>
<gene>
    <name evidence="2" type="ORF">UFOPK1788_00903</name>
</gene>
<accession>A0A6J6GM74</accession>
<name>A0A6J6GM74_9ZZZZ</name>
<dbReference type="PROSITE" id="PS51202">
    <property type="entry name" value="RCK_C"/>
    <property type="match status" value="1"/>
</dbReference>
<reference evidence="2" key="1">
    <citation type="submission" date="2020-05" db="EMBL/GenBank/DDBJ databases">
        <authorList>
            <person name="Chiriac C."/>
            <person name="Salcher M."/>
            <person name="Ghai R."/>
            <person name="Kavagutti S V."/>
        </authorList>
    </citation>
    <scope>NUCLEOTIDE SEQUENCE</scope>
</reference>
<dbReference type="PANTHER" id="PTHR30445">
    <property type="entry name" value="K(+)_H(+) ANTIPORTER SUBUNIT KHTT"/>
    <property type="match status" value="1"/>
</dbReference>
<proteinExistence type="predicted"/>
<dbReference type="InterPro" id="IPR050144">
    <property type="entry name" value="AAE_transporter"/>
</dbReference>
<dbReference type="SUPFAM" id="SSF116726">
    <property type="entry name" value="TrkA C-terminal domain-like"/>
    <property type="match status" value="1"/>
</dbReference>
<evidence type="ECO:0000313" key="2">
    <source>
        <dbReference type="EMBL" id="CAB4597928.1"/>
    </source>
</evidence>
<dbReference type="Gene3D" id="3.30.70.1450">
    <property type="entry name" value="Regulator of K+ conductance, C-terminal domain"/>
    <property type="match status" value="1"/>
</dbReference>
<protein>
    <submittedName>
        <fullName evidence="2">Unannotated protein</fullName>
    </submittedName>
</protein>
<dbReference type="InterPro" id="IPR036721">
    <property type="entry name" value="RCK_C_sf"/>
</dbReference>
<evidence type="ECO:0000259" key="1">
    <source>
        <dbReference type="PROSITE" id="PS51202"/>
    </source>
</evidence>
<dbReference type="InterPro" id="IPR026278">
    <property type="entry name" value="KhtT"/>
</dbReference>
<dbReference type="Pfam" id="PF25991">
    <property type="entry name" value="KhtT_N"/>
    <property type="match status" value="1"/>
</dbReference>
<feature type="domain" description="RCK C-terminal" evidence="1">
    <location>
        <begin position="77"/>
        <end position="161"/>
    </location>
</feature>
<dbReference type="InterPro" id="IPR006037">
    <property type="entry name" value="RCK_C"/>
</dbReference>
<dbReference type="PANTHER" id="PTHR30445:SF8">
    <property type="entry name" value="K(+)_H(+) ANTIPORTER SUBUNIT KHTT"/>
    <property type="match status" value="1"/>
</dbReference>
<dbReference type="GO" id="GO:0006813">
    <property type="term" value="P:potassium ion transport"/>
    <property type="evidence" value="ECO:0007669"/>
    <property type="project" value="InterPro"/>
</dbReference>
<dbReference type="GO" id="GO:0008324">
    <property type="term" value="F:monoatomic cation transmembrane transporter activity"/>
    <property type="evidence" value="ECO:0007669"/>
    <property type="project" value="InterPro"/>
</dbReference>
<dbReference type="EMBL" id="CAEZUE010000126">
    <property type="protein sequence ID" value="CAB4597928.1"/>
    <property type="molecule type" value="Genomic_DNA"/>
</dbReference>
<organism evidence="2">
    <name type="scientific">freshwater metagenome</name>
    <dbReference type="NCBI Taxonomy" id="449393"/>
    <lineage>
        <taxon>unclassified sequences</taxon>
        <taxon>metagenomes</taxon>
        <taxon>ecological metagenomes</taxon>
    </lineage>
</organism>
<sequence>MGVRVERTDLAGIGFRDDVITKDGARIGVLTYREGGREVAIFSEDDPDAIAARVTVTAAEADALSELLGQAKTLDFLNGVGGGVAGVYTEHLTLAADSRFIDHELGLTKARTKTGVSIVAIVRGTDVIPSPEPSEVLLSDDILVAVGTRKGLDALAAILSDSRA</sequence>